<proteinExistence type="predicted"/>
<evidence type="ECO:0000256" key="5">
    <source>
        <dbReference type="ARBA" id="ARBA00023136"/>
    </source>
</evidence>
<dbReference type="GO" id="GO:0015221">
    <property type="term" value="F:lipopolysaccharide transmembrane transporter activity"/>
    <property type="evidence" value="ECO:0007669"/>
    <property type="project" value="InterPro"/>
</dbReference>
<reference evidence="6 7" key="1">
    <citation type="submission" date="2016-10" db="EMBL/GenBank/DDBJ databases">
        <authorList>
            <person name="de Groot N.N."/>
        </authorList>
    </citation>
    <scope>NUCLEOTIDE SEQUENCE [LARGE SCALE GENOMIC DNA]</scope>
    <source>
        <strain evidence="6 7">DSM 19938</strain>
    </source>
</reference>
<evidence type="ECO:0000256" key="4">
    <source>
        <dbReference type="ARBA" id="ARBA00022989"/>
    </source>
</evidence>
<dbReference type="EMBL" id="FNXY01000011">
    <property type="protein sequence ID" value="SEJ68259.1"/>
    <property type="molecule type" value="Genomic_DNA"/>
</dbReference>
<dbReference type="InterPro" id="IPR010664">
    <property type="entry name" value="LipoPS_assembly_LptC-rel"/>
</dbReference>
<evidence type="ECO:0000313" key="6">
    <source>
        <dbReference type="EMBL" id="SEJ68259.1"/>
    </source>
</evidence>
<dbReference type="PANTHER" id="PTHR37481">
    <property type="entry name" value="LIPOPOLYSACCHARIDE EXPORT SYSTEM PROTEIN LPTC"/>
    <property type="match status" value="1"/>
</dbReference>
<name>A0A1H7ARN8_9BACT</name>
<dbReference type="InterPro" id="IPR026265">
    <property type="entry name" value="LptC"/>
</dbReference>
<dbReference type="InterPro" id="IPR052363">
    <property type="entry name" value="LPS_export_LptC"/>
</dbReference>
<accession>A0A1H7ARN8</accession>
<dbReference type="GO" id="GO:0030288">
    <property type="term" value="C:outer membrane-bounded periplasmic space"/>
    <property type="evidence" value="ECO:0007669"/>
    <property type="project" value="TreeGrafter"/>
</dbReference>
<organism evidence="6 7">
    <name type="scientific">Dyadobacter koreensis</name>
    <dbReference type="NCBI Taxonomy" id="408657"/>
    <lineage>
        <taxon>Bacteria</taxon>
        <taxon>Pseudomonadati</taxon>
        <taxon>Bacteroidota</taxon>
        <taxon>Cytophagia</taxon>
        <taxon>Cytophagales</taxon>
        <taxon>Spirosomataceae</taxon>
        <taxon>Dyadobacter</taxon>
    </lineage>
</organism>
<dbReference type="Pfam" id="PF06835">
    <property type="entry name" value="LptC"/>
    <property type="match status" value="1"/>
</dbReference>
<evidence type="ECO:0000313" key="7">
    <source>
        <dbReference type="Proteomes" id="UP000199532"/>
    </source>
</evidence>
<sequence>MLGIKKIFRVKQKGDKFISPFCFLMLCGILFSACEQNKNKVGKPYTGPIETVNGVEVKYSEQGALKVLLKTPKQLRFQNEDKVFPDTVNIHFYDPTGTNVITRLRADSGRFDQRKNVYVVKGNVRVVKSQTQEILTTTELNWSPETRKVFTDKFVTVKNLVTKDVINGNGMDAEQDFSHIKFRKGTFKMKFNEL</sequence>
<dbReference type="NCBIfam" id="TIGR04409">
    <property type="entry name" value="LptC_YrbK"/>
    <property type="match status" value="1"/>
</dbReference>
<dbReference type="STRING" id="408657.SAMN04487995_5883"/>
<keyword evidence="5" id="KW-0472">Membrane</keyword>
<dbReference type="GO" id="GO:0017089">
    <property type="term" value="F:glycolipid transfer activity"/>
    <property type="evidence" value="ECO:0007669"/>
    <property type="project" value="TreeGrafter"/>
</dbReference>
<dbReference type="RefSeq" id="WP_229209822.1">
    <property type="nucleotide sequence ID" value="NZ_FNXY01000011.1"/>
</dbReference>
<evidence type="ECO:0000256" key="3">
    <source>
        <dbReference type="ARBA" id="ARBA00022692"/>
    </source>
</evidence>
<dbReference type="AlphaFoldDB" id="A0A1H7ARN8"/>
<dbReference type="Gene3D" id="2.60.450.10">
    <property type="entry name" value="Lipopolysaccharide (LPS) transport protein A like domain"/>
    <property type="match status" value="1"/>
</dbReference>
<dbReference type="PANTHER" id="PTHR37481:SF1">
    <property type="entry name" value="LIPOPOLYSACCHARIDE EXPORT SYSTEM PROTEIN LPTC"/>
    <property type="match status" value="1"/>
</dbReference>
<keyword evidence="7" id="KW-1185">Reference proteome</keyword>
<dbReference type="PROSITE" id="PS51257">
    <property type="entry name" value="PROKAR_LIPOPROTEIN"/>
    <property type="match status" value="1"/>
</dbReference>
<dbReference type="GO" id="GO:0005886">
    <property type="term" value="C:plasma membrane"/>
    <property type="evidence" value="ECO:0007669"/>
    <property type="project" value="InterPro"/>
</dbReference>
<evidence type="ECO:0000256" key="2">
    <source>
        <dbReference type="ARBA" id="ARBA00022519"/>
    </source>
</evidence>
<keyword evidence="4" id="KW-1133">Transmembrane helix</keyword>
<dbReference type="Proteomes" id="UP000199532">
    <property type="component" value="Unassembled WGS sequence"/>
</dbReference>
<keyword evidence="3" id="KW-0812">Transmembrane</keyword>
<evidence type="ECO:0000256" key="1">
    <source>
        <dbReference type="ARBA" id="ARBA00022475"/>
    </source>
</evidence>
<keyword evidence="2" id="KW-0997">Cell inner membrane</keyword>
<keyword evidence="1" id="KW-1003">Cell membrane</keyword>
<gene>
    <name evidence="6" type="ORF">SAMN04487995_5883</name>
</gene>
<protein>
    <submittedName>
        <fullName evidence="6">LPS export ABC transporter protein LptC</fullName>
    </submittedName>
</protein>